<evidence type="ECO:0000256" key="4">
    <source>
        <dbReference type="RuleBase" id="RU362027"/>
    </source>
</evidence>
<feature type="repeat" description="ANK" evidence="3">
    <location>
        <begin position="223"/>
        <end position="255"/>
    </location>
</feature>
<dbReference type="Gene3D" id="3.90.550.10">
    <property type="entry name" value="Spore Coat Polysaccharide Biosynthesis Protein SpsA, Chain A"/>
    <property type="match status" value="1"/>
</dbReference>
<dbReference type="EC" id="2.4.1.-" evidence="4"/>
<organism evidence="5 6">
    <name type="scientific">Abeliophyllum distichum</name>
    <dbReference type="NCBI Taxonomy" id="126358"/>
    <lineage>
        <taxon>Eukaryota</taxon>
        <taxon>Viridiplantae</taxon>
        <taxon>Streptophyta</taxon>
        <taxon>Embryophyta</taxon>
        <taxon>Tracheophyta</taxon>
        <taxon>Spermatophyta</taxon>
        <taxon>Magnoliopsida</taxon>
        <taxon>eudicotyledons</taxon>
        <taxon>Gunneridae</taxon>
        <taxon>Pentapetalae</taxon>
        <taxon>asterids</taxon>
        <taxon>lamiids</taxon>
        <taxon>Lamiales</taxon>
        <taxon>Oleaceae</taxon>
        <taxon>Forsythieae</taxon>
        <taxon>Abeliophyllum</taxon>
    </lineage>
</organism>
<evidence type="ECO:0000256" key="2">
    <source>
        <dbReference type="ARBA" id="ARBA00022679"/>
    </source>
</evidence>
<dbReference type="PROSITE" id="PS50297">
    <property type="entry name" value="ANK_REP_REGION"/>
    <property type="match status" value="1"/>
</dbReference>
<evidence type="ECO:0000313" key="5">
    <source>
        <dbReference type="EMBL" id="KAL2539826.1"/>
    </source>
</evidence>
<protein>
    <recommendedName>
        <fullName evidence="4">Hexosyltransferase</fullName>
        <ecNumber evidence="4">2.4.1.-</ecNumber>
    </recommendedName>
</protein>
<dbReference type="Proteomes" id="UP001604336">
    <property type="component" value="Unassembled WGS sequence"/>
</dbReference>
<dbReference type="SMART" id="SM00248">
    <property type="entry name" value="ANK"/>
    <property type="match status" value="3"/>
</dbReference>
<dbReference type="Gene3D" id="1.25.40.20">
    <property type="entry name" value="Ankyrin repeat-containing domain"/>
    <property type="match status" value="1"/>
</dbReference>
<reference evidence="6" key="1">
    <citation type="submission" date="2024-07" db="EMBL/GenBank/DDBJ databases">
        <title>Two chromosome-level genome assemblies of Korean endemic species Abeliophyllum distichum and Forsythia ovata (Oleaceae).</title>
        <authorList>
            <person name="Jang H."/>
        </authorList>
    </citation>
    <scope>NUCLEOTIDE SEQUENCE [LARGE SCALE GENOMIC DNA]</scope>
</reference>
<evidence type="ECO:0000256" key="1">
    <source>
        <dbReference type="ARBA" id="ARBA00022676"/>
    </source>
</evidence>
<proteinExistence type="inferred from homology"/>
<dbReference type="PANTHER" id="PTHR24177">
    <property type="entry name" value="CASKIN"/>
    <property type="match status" value="1"/>
</dbReference>
<keyword evidence="2" id="KW-0808">Transferase</keyword>
<keyword evidence="6" id="KW-1185">Reference proteome</keyword>
<gene>
    <name evidence="5" type="ORF">Adt_00804</name>
</gene>
<evidence type="ECO:0000256" key="3">
    <source>
        <dbReference type="PROSITE-ProRule" id="PRU00023"/>
    </source>
</evidence>
<dbReference type="InterPro" id="IPR036770">
    <property type="entry name" value="Ankyrin_rpt-contain_sf"/>
</dbReference>
<accession>A0ABD1VRD5</accession>
<dbReference type="PROSITE" id="PS50088">
    <property type="entry name" value="ANK_REPEAT"/>
    <property type="match status" value="1"/>
</dbReference>
<dbReference type="EMBL" id="JBFOLK010000001">
    <property type="protein sequence ID" value="KAL2539826.1"/>
    <property type="molecule type" value="Genomic_DNA"/>
</dbReference>
<dbReference type="InterPro" id="IPR002110">
    <property type="entry name" value="Ankyrin_rpt"/>
</dbReference>
<dbReference type="AlphaFoldDB" id="A0ABD1VRD5"/>
<dbReference type="Pfam" id="PF12796">
    <property type="entry name" value="Ank_2"/>
    <property type="match status" value="1"/>
</dbReference>
<dbReference type="InterPro" id="IPR002495">
    <property type="entry name" value="Glyco_trans_8"/>
</dbReference>
<keyword evidence="1" id="KW-0328">Glycosyltransferase</keyword>
<dbReference type="SUPFAM" id="SSF48403">
    <property type="entry name" value="Ankyrin repeat"/>
    <property type="match status" value="1"/>
</dbReference>
<keyword evidence="3" id="KW-0040">ANK repeat</keyword>
<name>A0ABD1VRD5_9LAMI</name>
<comment type="similarity">
    <text evidence="4">Belongs to the glycosyltransferase 8 family.</text>
</comment>
<comment type="caution">
    <text evidence="5">The sequence shown here is derived from an EMBL/GenBank/DDBJ whole genome shotgun (WGS) entry which is preliminary data.</text>
</comment>
<evidence type="ECO:0000313" key="6">
    <source>
        <dbReference type="Proteomes" id="UP001604336"/>
    </source>
</evidence>
<dbReference type="SUPFAM" id="SSF53448">
    <property type="entry name" value="Nucleotide-diphospho-sugar transferases"/>
    <property type="match status" value="1"/>
</dbReference>
<dbReference type="InterPro" id="IPR029044">
    <property type="entry name" value="Nucleotide-diphossugar_trans"/>
</dbReference>
<dbReference type="GO" id="GO:0016757">
    <property type="term" value="F:glycosyltransferase activity"/>
    <property type="evidence" value="ECO:0007669"/>
    <property type="project" value="UniProtKB-KW"/>
</dbReference>
<dbReference type="Pfam" id="PF01501">
    <property type="entry name" value="Glyco_transf_8"/>
    <property type="match status" value="1"/>
</dbReference>
<dbReference type="PANTHER" id="PTHR24177:SF292">
    <property type="entry name" value="ANKYRIN REPEAT FAMILY PROTEIN-RELATED"/>
    <property type="match status" value="1"/>
</dbReference>
<sequence length="611" mass="69455">MASISSSSAPKYPYPSEVNVGDFVFIKLSQKNYLLWSKLMLNYIKNQGLNGFIDGTLQAPSTDISISDYEDWKKSDSLVKGWILSTLEDDVLRHVAYFNTAELVWRALKIMFAHPLVDFPDNGMGDVRKSHFILLSSDFEGLNDEAGENLSRYLPLHKAALSGDWEKAKTFIQHEEPQAFREIITGFSETALIVSARSVQRNYFSKKLVELMSPEDLAIKDRSGLTALHVAAGVGNVELAKLLVDKNPHLPNMRDNTYFFPLHLAAGIVHRNMVTYLLTVTKEEVEPKPFEHESGVYLICFLLLSEFYDIALSLLQRFPKLATYPGPLLALAVNRSAFPSGARIKFWQRFIGSLPQVKLISDKRLIDHQAVDLVKFLCLEVLKLDCSKAIATIALPLRLATQLGIHEVVEEILEIFPGAMFLKSEKNESVFHLAILYRQANVYNLVYQFEDCIHMILVTPDILMNNGLHCAARVEDHQRLNLRATAPGAALQMQRELQWFKEKSFSGKKLKNQKIKFQNSLPLDVALKFKVYFFDSEWVQSLISSSVRQALEQPLNYARNYFADLLEPRVKWVIYLDSDLVLVDDISKLWSTSLGKKTIGTPRKLHQILLD</sequence>